<gene>
    <name evidence="2" type="ORF">UFOVP237_64</name>
</gene>
<evidence type="ECO:0000256" key="1">
    <source>
        <dbReference type="SAM" id="MobiDB-lite"/>
    </source>
</evidence>
<reference evidence="2" key="1">
    <citation type="submission" date="2020-05" db="EMBL/GenBank/DDBJ databases">
        <authorList>
            <person name="Chiriac C."/>
            <person name="Salcher M."/>
            <person name="Ghai R."/>
            <person name="Kavagutti S V."/>
        </authorList>
    </citation>
    <scope>NUCLEOTIDE SEQUENCE</scope>
</reference>
<feature type="region of interest" description="Disordered" evidence="1">
    <location>
        <begin position="13"/>
        <end position="59"/>
    </location>
</feature>
<feature type="compositionally biased region" description="Basic and acidic residues" evidence="1">
    <location>
        <begin position="21"/>
        <end position="47"/>
    </location>
</feature>
<name>A0A6J7WYD3_9CAUD</name>
<protein>
    <submittedName>
        <fullName evidence="2">Uncharacterized protein</fullName>
    </submittedName>
</protein>
<proteinExistence type="predicted"/>
<dbReference type="EMBL" id="LR798277">
    <property type="protein sequence ID" value="CAB5220053.1"/>
    <property type="molecule type" value="Genomic_DNA"/>
</dbReference>
<organism evidence="2">
    <name type="scientific">uncultured Caudovirales phage</name>
    <dbReference type="NCBI Taxonomy" id="2100421"/>
    <lineage>
        <taxon>Viruses</taxon>
        <taxon>Duplodnaviria</taxon>
        <taxon>Heunggongvirae</taxon>
        <taxon>Uroviricota</taxon>
        <taxon>Caudoviricetes</taxon>
        <taxon>Peduoviridae</taxon>
        <taxon>Maltschvirus</taxon>
        <taxon>Maltschvirus maltsch</taxon>
    </lineage>
</organism>
<evidence type="ECO:0000313" key="2">
    <source>
        <dbReference type="EMBL" id="CAB5220053.1"/>
    </source>
</evidence>
<sequence>MWAKIKDRGFYLRTRSSVGTGRDRHGREYSPDLQGLRDGKDQERSPDGGESQATEGKAPWIALVQNPATSWETFQMEEEAQRTASPQKQWRMTMNKGQMQAALSKVSDTFAKLDEYNFKDLLGNTAVFANMKLENPVDEWSLAIIMSAFADAKISIMPEKVEAYRESMMWTAIAADLKEDKRNQLPRVNAAVEATLTAVSFTEPNQ</sequence>
<accession>A0A6J7WYD3</accession>